<dbReference type="RefSeq" id="WP_090247757.1">
    <property type="nucleotide sequence ID" value="NZ_FMTL01000001.1"/>
</dbReference>
<dbReference type="AlphaFoldDB" id="A0AB37Z251"/>
<accession>A0AB37Z251</accession>
<name>A0AB37Z251_9PSED</name>
<reference evidence="1 2" key="1">
    <citation type="submission" date="2016-10" db="EMBL/GenBank/DDBJ databases">
        <authorList>
            <person name="Varghese N."/>
            <person name="Submissions S."/>
        </authorList>
    </citation>
    <scope>NUCLEOTIDE SEQUENCE [LARGE SCALE GENOMIC DNA]</scope>
    <source>
        <strain evidence="1 2">DSM 17833</strain>
    </source>
</reference>
<organism evidence="1 2">
    <name type="scientific">Pseudomonas peli</name>
    <dbReference type="NCBI Taxonomy" id="592361"/>
    <lineage>
        <taxon>Bacteria</taxon>
        <taxon>Pseudomonadati</taxon>
        <taxon>Pseudomonadota</taxon>
        <taxon>Gammaproteobacteria</taxon>
        <taxon>Pseudomonadales</taxon>
        <taxon>Pseudomonadaceae</taxon>
        <taxon>Pseudomonas</taxon>
    </lineage>
</organism>
<sequence length="80" mass="9220">MKVKELISELSKHDQDLEVICFTEDEKFLQENHLFRLIEIESINVVAGEKRRGDDGIPTLKLGSDGYSEKHVMINLLTDF</sequence>
<proteinExistence type="predicted"/>
<keyword evidence="2" id="KW-1185">Reference proteome</keyword>
<dbReference type="Proteomes" id="UP000242418">
    <property type="component" value="Unassembled WGS sequence"/>
</dbReference>
<protein>
    <submittedName>
        <fullName evidence="1">Uncharacterized protein</fullName>
    </submittedName>
</protein>
<gene>
    <name evidence="1" type="ORF">SAMN05216370_0205</name>
</gene>
<comment type="caution">
    <text evidence="1">The sequence shown here is derived from an EMBL/GenBank/DDBJ whole genome shotgun (WGS) entry which is preliminary data.</text>
</comment>
<evidence type="ECO:0000313" key="2">
    <source>
        <dbReference type="Proteomes" id="UP000242418"/>
    </source>
</evidence>
<dbReference type="EMBL" id="FMTL01000001">
    <property type="protein sequence ID" value="SCW29575.1"/>
    <property type="molecule type" value="Genomic_DNA"/>
</dbReference>
<evidence type="ECO:0000313" key="1">
    <source>
        <dbReference type="EMBL" id="SCW29575.1"/>
    </source>
</evidence>